<dbReference type="AlphaFoldDB" id="A0A453B777"/>
<evidence type="ECO:0000313" key="2">
    <source>
        <dbReference type="EnsemblPlants" id="AET2Gv20392400.1"/>
    </source>
</evidence>
<reference evidence="2" key="3">
    <citation type="journal article" date="2017" name="Nature">
        <title>Genome sequence of the progenitor of the wheat D genome Aegilops tauschii.</title>
        <authorList>
            <person name="Luo M.C."/>
            <person name="Gu Y.Q."/>
            <person name="Puiu D."/>
            <person name="Wang H."/>
            <person name="Twardziok S.O."/>
            <person name="Deal K.R."/>
            <person name="Huo N."/>
            <person name="Zhu T."/>
            <person name="Wang L."/>
            <person name="Wang Y."/>
            <person name="McGuire P.E."/>
            <person name="Liu S."/>
            <person name="Long H."/>
            <person name="Ramasamy R.K."/>
            <person name="Rodriguez J.C."/>
            <person name="Van S.L."/>
            <person name="Yuan L."/>
            <person name="Wang Z."/>
            <person name="Xia Z."/>
            <person name="Xiao L."/>
            <person name="Anderson O.D."/>
            <person name="Ouyang S."/>
            <person name="Liang Y."/>
            <person name="Zimin A.V."/>
            <person name="Pertea G."/>
            <person name="Qi P."/>
            <person name="Bennetzen J.L."/>
            <person name="Dai X."/>
            <person name="Dawson M.W."/>
            <person name="Muller H.G."/>
            <person name="Kugler K."/>
            <person name="Rivarola-Duarte L."/>
            <person name="Spannagl M."/>
            <person name="Mayer K.F.X."/>
            <person name="Lu F.H."/>
            <person name="Bevan M.W."/>
            <person name="Leroy P."/>
            <person name="Li P."/>
            <person name="You F.M."/>
            <person name="Sun Q."/>
            <person name="Liu Z."/>
            <person name="Lyons E."/>
            <person name="Wicker T."/>
            <person name="Salzberg S.L."/>
            <person name="Devos K.M."/>
            <person name="Dvorak J."/>
        </authorList>
    </citation>
    <scope>NUCLEOTIDE SEQUENCE [LARGE SCALE GENOMIC DNA]</scope>
    <source>
        <strain evidence="2">cv. AL8/78</strain>
    </source>
</reference>
<organism evidence="2 3">
    <name type="scientific">Aegilops tauschii subsp. strangulata</name>
    <name type="common">Goatgrass</name>
    <dbReference type="NCBI Taxonomy" id="200361"/>
    <lineage>
        <taxon>Eukaryota</taxon>
        <taxon>Viridiplantae</taxon>
        <taxon>Streptophyta</taxon>
        <taxon>Embryophyta</taxon>
        <taxon>Tracheophyta</taxon>
        <taxon>Spermatophyta</taxon>
        <taxon>Magnoliopsida</taxon>
        <taxon>Liliopsida</taxon>
        <taxon>Poales</taxon>
        <taxon>Poaceae</taxon>
        <taxon>BOP clade</taxon>
        <taxon>Pooideae</taxon>
        <taxon>Triticodae</taxon>
        <taxon>Triticeae</taxon>
        <taxon>Triticinae</taxon>
        <taxon>Aegilops</taxon>
    </lineage>
</organism>
<name>A0A453B777_AEGTS</name>
<feature type="region of interest" description="Disordered" evidence="1">
    <location>
        <begin position="86"/>
        <end position="128"/>
    </location>
</feature>
<reference evidence="2" key="4">
    <citation type="submission" date="2019-03" db="UniProtKB">
        <authorList>
            <consortium name="EnsemblPlants"/>
        </authorList>
    </citation>
    <scope>IDENTIFICATION</scope>
</reference>
<evidence type="ECO:0000256" key="1">
    <source>
        <dbReference type="SAM" id="MobiDB-lite"/>
    </source>
</evidence>
<sequence length="128" mass="14884">NRVAGLYAWQVHRRKRNQIRHSYPHLPKEKPGNHKFTRPGRRVLVATGRQVRAAAKPGPGKRVTRPHQSGPCAHVRDAVWRIPLYKNHLTRRPPNHPNPSASNKALLHLLRSPRGTSERPRSQRRRRR</sequence>
<evidence type="ECO:0000313" key="3">
    <source>
        <dbReference type="Proteomes" id="UP000015105"/>
    </source>
</evidence>
<reference evidence="3" key="2">
    <citation type="journal article" date="2017" name="Nat. Plants">
        <title>The Aegilops tauschii genome reveals multiple impacts of transposons.</title>
        <authorList>
            <person name="Zhao G."/>
            <person name="Zou C."/>
            <person name="Li K."/>
            <person name="Wang K."/>
            <person name="Li T."/>
            <person name="Gao L."/>
            <person name="Zhang X."/>
            <person name="Wang H."/>
            <person name="Yang Z."/>
            <person name="Liu X."/>
            <person name="Jiang W."/>
            <person name="Mao L."/>
            <person name="Kong X."/>
            <person name="Jiao Y."/>
            <person name="Jia J."/>
        </authorList>
    </citation>
    <scope>NUCLEOTIDE SEQUENCE [LARGE SCALE GENOMIC DNA]</scope>
    <source>
        <strain evidence="3">cv. AL8/78</strain>
    </source>
</reference>
<dbReference type="Gramene" id="AET2Gv20392400.1">
    <property type="protein sequence ID" value="AET2Gv20392400.1"/>
    <property type="gene ID" value="AET2Gv20392400"/>
</dbReference>
<reference evidence="2" key="5">
    <citation type="journal article" date="2021" name="G3 (Bethesda)">
        <title>Aegilops tauschii genome assembly Aet v5.0 features greater sequence contiguity and improved annotation.</title>
        <authorList>
            <person name="Wang L."/>
            <person name="Zhu T."/>
            <person name="Rodriguez J.C."/>
            <person name="Deal K.R."/>
            <person name="Dubcovsky J."/>
            <person name="McGuire P.E."/>
            <person name="Lux T."/>
            <person name="Spannagl M."/>
            <person name="Mayer K.F.X."/>
            <person name="Baldrich P."/>
            <person name="Meyers B.C."/>
            <person name="Huo N."/>
            <person name="Gu Y.Q."/>
            <person name="Zhou H."/>
            <person name="Devos K.M."/>
            <person name="Bennetzen J.L."/>
            <person name="Unver T."/>
            <person name="Budak H."/>
            <person name="Gulick P.J."/>
            <person name="Galiba G."/>
            <person name="Kalapos B."/>
            <person name="Nelson D.R."/>
            <person name="Li P."/>
            <person name="You F.M."/>
            <person name="Luo M.C."/>
            <person name="Dvorak J."/>
        </authorList>
    </citation>
    <scope>NUCLEOTIDE SEQUENCE [LARGE SCALE GENOMIC DNA]</scope>
    <source>
        <strain evidence="2">cv. AL8/78</strain>
    </source>
</reference>
<accession>A0A453B777</accession>
<protein>
    <submittedName>
        <fullName evidence="2">Uncharacterized protein</fullName>
    </submittedName>
</protein>
<keyword evidence="3" id="KW-1185">Reference proteome</keyword>
<dbReference type="Proteomes" id="UP000015105">
    <property type="component" value="Chromosome 2D"/>
</dbReference>
<feature type="region of interest" description="Disordered" evidence="1">
    <location>
        <begin position="50"/>
        <end position="74"/>
    </location>
</feature>
<reference evidence="3" key="1">
    <citation type="journal article" date="2014" name="Science">
        <title>Ancient hybridizations among the ancestral genomes of bread wheat.</title>
        <authorList>
            <consortium name="International Wheat Genome Sequencing Consortium,"/>
            <person name="Marcussen T."/>
            <person name="Sandve S.R."/>
            <person name="Heier L."/>
            <person name="Spannagl M."/>
            <person name="Pfeifer M."/>
            <person name="Jakobsen K.S."/>
            <person name="Wulff B.B."/>
            <person name="Steuernagel B."/>
            <person name="Mayer K.F."/>
            <person name="Olsen O.A."/>
        </authorList>
    </citation>
    <scope>NUCLEOTIDE SEQUENCE [LARGE SCALE GENOMIC DNA]</scope>
    <source>
        <strain evidence="3">cv. AL8/78</strain>
    </source>
</reference>
<dbReference type="EnsemblPlants" id="AET2Gv20392400.1">
    <property type="protein sequence ID" value="AET2Gv20392400.1"/>
    <property type="gene ID" value="AET2Gv20392400"/>
</dbReference>
<proteinExistence type="predicted"/>